<dbReference type="Gene3D" id="2.30.30.40">
    <property type="entry name" value="SH3 Domains"/>
    <property type="match status" value="1"/>
</dbReference>
<dbReference type="AlphaFoldDB" id="A0A1Y6IT76"/>
<dbReference type="EMBL" id="FXXI01000003">
    <property type="protein sequence ID" value="SMS00855.1"/>
    <property type="molecule type" value="Genomic_DNA"/>
</dbReference>
<reference evidence="2 5" key="2">
    <citation type="submission" date="2023-11" db="EMBL/GenBank/DDBJ databases">
        <title>Plant-associative lifestyle of Vibrio porteresiae and its evolutionary dynamics.</title>
        <authorList>
            <person name="Rameshkumar N."/>
            <person name="Kirti K."/>
        </authorList>
    </citation>
    <scope>NUCLEOTIDE SEQUENCE [LARGE SCALE GENOMIC DNA]</scope>
    <source>
        <strain evidence="2 5">MSSRF38</strain>
    </source>
</reference>
<evidence type="ECO:0000313" key="4">
    <source>
        <dbReference type="Proteomes" id="UP000196125"/>
    </source>
</evidence>
<sequence>MKKLLMILILLLGIGGAGVGYYLFYMKPAEDATKQDSEKGKNKPVLADPSGGTSQGVTAVKVNTHFYVNEHKLAVRNAPDPESFPVRYLYKGDPVTVLEQKQGWGRISGYFVYQQGDPEIAEWVAMDSLSEQLPVISKEEREEILMSYIDESDDLLTYKDKFLKITGQLIDEKMCSPEDFDELKGWVRSIRYQERHVYFIYCGGIKSVDKIYFDVDSGEIFY</sequence>
<evidence type="ECO:0000256" key="1">
    <source>
        <dbReference type="SAM" id="MobiDB-lite"/>
    </source>
</evidence>
<name>A0A1Y6IT76_9VIBR</name>
<organism evidence="3 4">
    <name type="scientific">Vibrio mangrovi</name>
    <dbReference type="NCBI Taxonomy" id="474394"/>
    <lineage>
        <taxon>Bacteria</taxon>
        <taxon>Pseudomonadati</taxon>
        <taxon>Pseudomonadota</taxon>
        <taxon>Gammaproteobacteria</taxon>
        <taxon>Vibrionales</taxon>
        <taxon>Vibrionaceae</taxon>
        <taxon>Vibrio</taxon>
    </lineage>
</organism>
<keyword evidence="5" id="KW-1185">Reference proteome</keyword>
<feature type="region of interest" description="Disordered" evidence="1">
    <location>
        <begin position="33"/>
        <end position="56"/>
    </location>
</feature>
<dbReference type="RefSeq" id="WP_234993576.1">
    <property type="nucleotide sequence ID" value="NZ_AP024884.1"/>
</dbReference>
<dbReference type="Proteomes" id="UP001283366">
    <property type="component" value="Unassembled WGS sequence"/>
</dbReference>
<proteinExistence type="predicted"/>
<evidence type="ECO:0000313" key="2">
    <source>
        <dbReference type="EMBL" id="MDW6004567.1"/>
    </source>
</evidence>
<evidence type="ECO:0000313" key="3">
    <source>
        <dbReference type="EMBL" id="SMS00855.1"/>
    </source>
</evidence>
<reference evidence="3 4" key="1">
    <citation type="submission" date="2017-05" db="EMBL/GenBank/DDBJ databases">
        <authorList>
            <person name="Song R."/>
            <person name="Chenine A.L."/>
            <person name="Ruprecht R.M."/>
        </authorList>
    </citation>
    <scope>NUCLEOTIDE SEQUENCE [LARGE SCALE GENOMIC DNA]</scope>
    <source>
        <strain evidence="3 4">CECT 7927</strain>
    </source>
</reference>
<evidence type="ECO:0000313" key="5">
    <source>
        <dbReference type="Proteomes" id="UP001283366"/>
    </source>
</evidence>
<dbReference type="EMBL" id="JAWRCO010000002">
    <property type="protein sequence ID" value="MDW6004567.1"/>
    <property type="molecule type" value="Genomic_DNA"/>
</dbReference>
<accession>A0A1Y6IT76</accession>
<dbReference type="Proteomes" id="UP000196125">
    <property type="component" value="Unassembled WGS sequence"/>
</dbReference>
<protein>
    <submittedName>
        <fullName evidence="2">SH3 domain-containing protein</fullName>
    </submittedName>
</protein>
<gene>
    <name evidence="2" type="ORF">SBX37_17055</name>
    <name evidence="3" type="ORF">VIM7927_02126</name>
</gene>